<dbReference type="eggNOG" id="ENOG502ZDYN">
    <property type="taxonomic scope" value="Bacteria"/>
</dbReference>
<feature type="transmembrane region" description="Helical" evidence="1">
    <location>
        <begin position="16"/>
        <end position="37"/>
    </location>
</feature>
<evidence type="ECO:0000313" key="2">
    <source>
        <dbReference type="EMBL" id="AFL96930.1"/>
    </source>
</evidence>
<dbReference type="HOGENOM" id="CLU_200390_3_0_10"/>
<dbReference type="AlphaFoldDB" id="I3ZYZ6"/>
<keyword evidence="1" id="KW-0812">Transmembrane</keyword>
<keyword evidence="3" id="KW-1185">Reference proteome</keyword>
<proteinExistence type="predicted"/>
<dbReference type="GeneID" id="97257445"/>
<dbReference type="KEGG" id="orh:Ornrh_0732"/>
<keyword evidence="1" id="KW-0472">Membrane</keyword>
<gene>
    <name evidence="2" type="ordered locus">Ornrh_0732</name>
</gene>
<dbReference type="Proteomes" id="UP000006051">
    <property type="component" value="Chromosome"/>
</dbReference>
<dbReference type="GeneID" id="71569028"/>
<dbReference type="RefSeq" id="WP_014790531.1">
    <property type="nucleotide sequence ID" value="NC_018016.1"/>
</dbReference>
<dbReference type="STRING" id="867902.Ornrh_0732"/>
<keyword evidence="1" id="KW-1133">Transmembrane helix</keyword>
<sequence>MLKYFKEYFGYTNDNILQVIILICSILFFIGLVYSVLKKPKNYYKEEAEMPLEEDSDEDKIKF</sequence>
<dbReference type="EMBL" id="CP003283">
    <property type="protein sequence ID" value="AFL96930.1"/>
    <property type="molecule type" value="Genomic_DNA"/>
</dbReference>
<organism evidence="2 3">
    <name type="scientific">Ornithobacterium rhinotracheale (strain ATCC 51463 / DSM 15997 / CCUG 23171 / CIP 104009 / LMG 9086)</name>
    <dbReference type="NCBI Taxonomy" id="867902"/>
    <lineage>
        <taxon>Bacteria</taxon>
        <taxon>Pseudomonadati</taxon>
        <taxon>Bacteroidota</taxon>
        <taxon>Flavobacteriia</taxon>
        <taxon>Flavobacteriales</taxon>
        <taxon>Weeksellaceae</taxon>
        <taxon>Ornithobacterium</taxon>
    </lineage>
</organism>
<evidence type="ECO:0000313" key="3">
    <source>
        <dbReference type="Proteomes" id="UP000006051"/>
    </source>
</evidence>
<accession>I3ZYZ6</accession>
<protein>
    <submittedName>
        <fullName evidence="2">Cbb3-type cytochrome oxidase component FixQ</fullName>
    </submittedName>
</protein>
<name>I3ZYZ6_ORNRL</name>
<evidence type="ECO:0000256" key="1">
    <source>
        <dbReference type="SAM" id="Phobius"/>
    </source>
</evidence>
<reference evidence="2 3" key="1">
    <citation type="submission" date="2012-06" db="EMBL/GenBank/DDBJ databases">
        <title>The complete genome of Ornithobacterium rhinotracheale DSM 15997.</title>
        <authorList>
            <consortium name="US DOE Joint Genome Institute (JGI-PGF)"/>
            <person name="Lucas S."/>
            <person name="Copeland A."/>
            <person name="Lapidus A."/>
            <person name="Goodwin L."/>
            <person name="Pitluck S."/>
            <person name="Peters L."/>
            <person name="Mikhailova N."/>
            <person name="Teshima H."/>
            <person name="Kyrpides N."/>
            <person name="Mavromatis K."/>
            <person name="Pagani I."/>
            <person name="Ivanova N."/>
            <person name="Ovchinnikova G."/>
            <person name="Zeytun A."/>
            <person name="Detter J.C."/>
            <person name="Han C."/>
            <person name="Land M."/>
            <person name="Hauser L."/>
            <person name="Markowitz V."/>
            <person name="Cheng J.-F."/>
            <person name="Hugenholtz P."/>
            <person name="Woyke T."/>
            <person name="Wu D."/>
            <person name="Lang E."/>
            <person name="Kopitz M."/>
            <person name="Brambilla E."/>
            <person name="Klenk H.-P."/>
            <person name="Eisen J.A."/>
        </authorList>
    </citation>
    <scope>NUCLEOTIDE SEQUENCE [LARGE SCALE GENOMIC DNA]</scope>
    <source>
        <strain evidence="3">ATCC 51463 / DSM 15997 / CCUG 23171 / LMG 9086</strain>
    </source>
</reference>